<dbReference type="Pfam" id="PF00005">
    <property type="entry name" value="ABC_tran"/>
    <property type="match status" value="1"/>
</dbReference>
<dbReference type="EMBL" id="SMCQ01000004">
    <property type="protein sequence ID" value="TCW01282.1"/>
    <property type="molecule type" value="Genomic_DNA"/>
</dbReference>
<keyword evidence="4" id="KW-0547">Nucleotide-binding</keyword>
<evidence type="ECO:0000256" key="6">
    <source>
        <dbReference type="ARBA" id="ARBA00023136"/>
    </source>
</evidence>
<dbReference type="SMART" id="SM00382">
    <property type="entry name" value="AAA"/>
    <property type="match status" value="1"/>
</dbReference>
<sequence>MLELKDVKVVFNPGTVNEKVALNHINLLLEDGDFVTIIGSNGAGKSTLFQTIAGAVEASQGQIILNQKDLSDMPEYQRSRFIGRLFQDPLKGTAPSMTIEENLSLASQRGKHFSLKLFSHTHKQEMKQALKELNLGLDERLDVKVGTLSGGQRQALTLLMATYVTPQLLLLDEHTAALDPKTAQKVLSISSKLVEENHITTLMITHNMEDALRYGNKTMIMKDGEIIALIEGERRKNMTVDELIHLYSTSTHDYNDRLLLRDSN</sequence>
<evidence type="ECO:0000256" key="3">
    <source>
        <dbReference type="ARBA" id="ARBA00022475"/>
    </source>
</evidence>
<evidence type="ECO:0000256" key="2">
    <source>
        <dbReference type="ARBA" id="ARBA00022448"/>
    </source>
</evidence>
<keyword evidence="5 8" id="KW-0067">ATP-binding</keyword>
<evidence type="ECO:0000256" key="1">
    <source>
        <dbReference type="ARBA" id="ARBA00004202"/>
    </source>
</evidence>
<dbReference type="PROSITE" id="PS00211">
    <property type="entry name" value="ABC_TRANSPORTER_1"/>
    <property type="match status" value="1"/>
</dbReference>
<dbReference type="InterPro" id="IPR003439">
    <property type="entry name" value="ABC_transporter-like_ATP-bd"/>
</dbReference>
<accession>A0A4R3Z6Q1</accession>
<dbReference type="PROSITE" id="PS50893">
    <property type="entry name" value="ABC_TRANSPORTER_2"/>
    <property type="match status" value="1"/>
</dbReference>
<dbReference type="SUPFAM" id="SSF52540">
    <property type="entry name" value="P-loop containing nucleoside triphosphate hydrolases"/>
    <property type="match status" value="1"/>
</dbReference>
<evidence type="ECO:0000313" key="8">
    <source>
        <dbReference type="EMBL" id="TCW01282.1"/>
    </source>
</evidence>
<comment type="caution">
    <text evidence="8">The sequence shown here is derived from an EMBL/GenBank/DDBJ whole genome shotgun (WGS) entry which is preliminary data.</text>
</comment>
<keyword evidence="9" id="KW-1185">Reference proteome</keyword>
<gene>
    <name evidence="8" type="ORF">EDD60_104100</name>
</gene>
<protein>
    <submittedName>
        <fullName evidence="8">Putative ABC transport system ATP-binding protein</fullName>
    </submittedName>
</protein>
<dbReference type="RefSeq" id="WP_066449527.1">
    <property type="nucleotide sequence ID" value="NZ_CAUWFI010000001.1"/>
</dbReference>
<dbReference type="GO" id="GO:0016887">
    <property type="term" value="F:ATP hydrolysis activity"/>
    <property type="evidence" value="ECO:0007669"/>
    <property type="project" value="InterPro"/>
</dbReference>
<keyword evidence="2" id="KW-0813">Transport</keyword>
<evidence type="ECO:0000313" key="9">
    <source>
        <dbReference type="Proteomes" id="UP000295515"/>
    </source>
</evidence>
<dbReference type="AlphaFoldDB" id="A0A4R3Z6Q1"/>
<evidence type="ECO:0000256" key="4">
    <source>
        <dbReference type="ARBA" id="ARBA00022741"/>
    </source>
</evidence>
<reference evidence="8 9" key="1">
    <citation type="submission" date="2019-03" db="EMBL/GenBank/DDBJ databases">
        <title>Genomic Encyclopedia of Type Strains, Phase IV (KMG-IV): sequencing the most valuable type-strain genomes for metagenomic binning, comparative biology and taxonomic classification.</title>
        <authorList>
            <person name="Goeker M."/>
        </authorList>
    </citation>
    <scope>NUCLEOTIDE SEQUENCE [LARGE SCALE GENOMIC DNA]</scope>
    <source>
        <strain evidence="8 9">DSM 29487</strain>
    </source>
</reference>
<dbReference type="GeneID" id="98914794"/>
<dbReference type="InterPro" id="IPR017871">
    <property type="entry name" value="ABC_transporter-like_CS"/>
</dbReference>
<keyword evidence="3" id="KW-1003">Cell membrane</keyword>
<dbReference type="PANTHER" id="PTHR42788:SF7">
    <property type="entry name" value="NITRATE ABC TRANSPORTER ATP-BINDING PROTEIN"/>
    <property type="match status" value="1"/>
</dbReference>
<organism evidence="8 9">
    <name type="scientific">Longibaculum muris</name>
    <dbReference type="NCBI Taxonomy" id="1796628"/>
    <lineage>
        <taxon>Bacteria</taxon>
        <taxon>Bacillati</taxon>
        <taxon>Bacillota</taxon>
        <taxon>Erysipelotrichia</taxon>
        <taxon>Erysipelotrichales</taxon>
        <taxon>Coprobacillaceae</taxon>
        <taxon>Longibaculum</taxon>
    </lineage>
</organism>
<dbReference type="Gene3D" id="3.40.50.300">
    <property type="entry name" value="P-loop containing nucleotide triphosphate hydrolases"/>
    <property type="match status" value="1"/>
</dbReference>
<dbReference type="InterPro" id="IPR003593">
    <property type="entry name" value="AAA+_ATPase"/>
</dbReference>
<evidence type="ECO:0000259" key="7">
    <source>
        <dbReference type="PROSITE" id="PS50893"/>
    </source>
</evidence>
<feature type="domain" description="ABC transporter" evidence="7">
    <location>
        <begin position="2"/>
        <end position="248"/>
    </location>
</feature>
<dbReference type="GO" id="GO:0005524">
    <property type="term" value="F:ATP binding"/>
    <property type="evidence" value="ECO:0007669"/>
    <property type="project" value="UniProtKB-KW"/>
</dbReference>
<keyword evidence="6" id="KW-0472">Membrane</keyword>
<name>A0A4R3Z6Q1_9FIRM</name>
<evidence type="ECO:0000256" key="5">
    <source>
        <dbReference type="ARBA" id="ARBA00022840"/>
    </source>
</evidence>
<dbReference type="PANTHER" id="PTHR42788">
    <property type="entry name" value="TAURINE IMPORT ATP-BINDING PROTEIN-RELATED"/>
    <property type="match status" value="1"/>
</dbReference>
<dbReference type="GO" id="GO:0005886">
    <property type="term" value="C:plasma membrane"/>
    <property type="evidence" value="ECO:0007669"/>
    <property type="project" value="UniProtKB-SubCell"/>
</dbReference>
<dbReference type="Proteomes" id="UP000295515">
    <property type="component" value="Unassembled WGS sequence"/>
</dbReference>
<comment type="subcellular location">
    <subcellularLocation>
        <location evidence="1">Cell membrane</location>
        <topology evidence="1">Peripheral membrane protein</topology>
    </subcellularLocation>
</comment>
<proteinExistence type="predicted"/>
<dbReference type="InterPro" id="IPR027417">
    <property type="entry name" value="P-loop_NTPase"/>
</dbReference>
<dbReference type="InterPro" id="IPR050166">
    <property type="entry name" value="ABC_transporter_ATP-bind"/>
</dbReference>